<dbReference type="Gene3D" id="3.50.50.60">
    <property type="entry name" value="FAD/NAD(P)-binding domain"/>
    <property type="match status" value="1"/>
</dbReference>
<dbReference type="SUPFAM" id="SSF51905">
    <property type="entry name" value="FAD/NAD(P)-binding domain"/>
    <property type="match status" value="1"/>
</dbReference>
<gene>
    <name evidence="3" type="primary">thiO_6</name>
    <name evidence="3" type="ORF">GALL_461030</name>
</gene>
<dbReference type="GO" id="GO:0005737">
    <property type="term" value="C:cytoplasm"/>
    <property type="evidence" value="ECO:0007669"/>
    <property type="project" value="TreeGrafter"/>
</dbReference>
<evidence type="ECO:0000313" key="3">
    <source>
        <dbReference type="EMBL" id="OIQ72274.1"/>
    </source>
</evidence>
<sequence length="195" mass="21010">MGDARTLEQGRGGWRVKAPEGGATAPEVVVALGPWSDLVFRPLGYSIPLGVKRGYHLHLAPRGNAVLHHPVLDSDLGFLLAPMNRGIRLTTGVEFARRDAPSTPIQVQQALPRARASFPLGDAIDAKPWKGARPCLPDMLPVIGKAPRHAGLWFDFGHQHHGLTLGPATGRLLAEMMTGETPFADPRPFDAARFG</sequence>
<dbReference type="SUPFAM" id="SSF54373">
    <property type="entry name" value="FAD-linked reductases, C-terminal domain"/>
    <property type="match status" value="1"/>
</dbReference>
<dbReference type="PANTHER" id="PTHR13847:SF289">
    <property type="entry name" value="GLYCINE OXIDASE"/>
    <property type="match status" value="1"/>
</dbReference>
<keyword evidence="1 3" id="KW-0560">Oxidoreductase</keyword>
<dbReference type="GO" id="GO:0043799">
    <property type="term" value="F:glycine oxidase activity"/>
    <property type="evidence" value="ECO:0007669"/>
    <property type="project" value="UniProtKB-EC"/>
</dbReference>
<dbReference type="EC" id="1.4.3.19" evidence="3"/>
<comment type="caution">
    <text evidence="3">The sequence shown here is derived from an EMBL/GenBank/DDBJ whole genome shotgun (WGS) entry which is preliminary data.</text>
</comment>
<protein>
    <submittedName>
        <fullName evidence="3">Glycine oxidase</fullName>
        <ecNumber evidence="3">1.4.3.19</ecNumber>
    </submittedName>
</protein>
<evidence type="ECO:0000259" key="2">
    <source>
        <dbReference type="Pfam" id="PF01266"/>
    </source>
</evidence>
<name>A0A1J5PM69_9ZZZZ</name>
<accession>A0A1J5PM69</accession>
<dbReference type="EMBL" id="MLJW01003344">
    <property type="protein sequence ID" value="OIQ72274.1"/>
    <property type="molecule type" value="Genomic_DNA"/>
</dbReference>
<dbReference type="InterPro" id="IPR006076">
    <property type="entry name" value="FAD-dep_OxRdtase"/>
</dbReference>
<dbReference type="InterPro" id="IPR036188">
    <property type="entry name" value="FAD/NAD-bd_sf"/>
</dbReference>
<dbReference type="AlphaFoldDB" id="A0A1J5PM69"/>
<feature type="domain" description="FAD dependent oxidoreductase" evidence="2">
    <location>
        <begin position="6"/>
        <end position="176"/>
    </location>
</feature>
<dbReference type="Pfam" id="PF01266">
    <property type="entry name" value="DAO"/>
    <property type="match status" value="1"/>
</dbReference>
<reference evidence="3" key="1">
    <citation type="submission" date="2016-10" db="EMBL/GenBank/DDBJ databases">
        <title>Sequence of Gallionella enrichment culture.</title>
        <authorList>
            <person name="Poehlein A."/>
            <person name="Muehling M."/>
            <person name="Daniel R."/>
        </authorList>
    </citation>
    <scope>NUCLEOTIDE SEQUENCE</scope>
</reference>
<proteinExistence type="predicted"/>
<evidence type="ECO:0000256" key="1">
    <source>
        <dbReference type="ARBA" id="ARBA00023002"/>
    </source>
</evidence>
<dbReference type="Gene3D" id="3.30.9.10">
    <property type="entry name" value="D-Amino Acid Oxidase, subunit A, domain 2"/>
    <property type="match status" value="1"/>
</dbReference>
<dbReference type="PANTHER" id="PTHR13847">
    <property type="entry name" value="SARCOSINE DEHYDROGENASE-RELATED"/>
    <property type="match status" value="1"/>
</dbReference>
<organism evidence="3">
    <name type="scientific">mine drainage metagenome</name>
    <dbReference type="NCBI Taxonomy" id="410659"/>
    <lineage>
        <taxon>unclassified sequences</taxon>
        <taxon>metagenomes</taxon>
        <taxon>ecological metagenomes</taxon>
    </lineage>
</organism>